<dbReference type="Proteomes" id="UP001231649">
    <property type="component" value="Chromosome 31"/>
</dbReference>
<evidence type="ECO:0000313" key="1">
    <source>
        <dbReference type="EMBL" id="KAJ8705458.1"/>
    </source>
</evidence>
<evidence type="ECO:0000313" key="2">
    <source>
        <dbReference type="Proteomes" id="UP001231649"/>
    </source>
</evidence>
<proteinExistence type="predicted"/>
<organism evidence="1 2">
    <name type="scientific">Mythimna loreyi</name>
    <dbReference type="NCBI Taxonomy" id="667449"/>
    <lineage>
        <taxon>Eukaryota</taxon>
        <taxon>Metazoa</taxon>
        <taxon>Ecdysozoa</taxon>
        <taxon>Arthropoda</taxon>
        <taxon>Hexapoda</taxon>
        <taxon>Insecta</taxon>
        <taxon>Pterygota</taxon>
        <taxon>Neoptera</taxon>
        <taxon>Endopterygota</taxon>
        <taxon>Lepidoptera</taxon>
        <taxon>Glossata</taxon>
        <taxon>Ditrysia</taxon>
        <taxon>Noctuoidea</taxon>
        <taxon>Noctuidae</taxon>
        <taxon>Noctuinae</taxon>
        <taxon>Hadenini</taxon>
        <taxon>Mythimna</taxon>
    </lineage>
</organism>
<comment type="caution">
    <text evidence="1">The sequence shown here is derived from an EMBL/GenBank/DDBJ whole genome shotgun (WGS) entry which is preliminary data.</text>
</comment>
<keyword evidence="2" id="KW-1185">Reference proteome</keyword>
<name>A0ACC2Q5G6_9NEOP</name>
<reference evidence="1" key="1">
    <citation type="submission" date="2023-03" db="EMBL/GenBank/DDBJ databases">
        <title>Chromosome-level genomes of two armyworms, Mythimna separata and Mythimna loreyi, provide insights into the biosynthesis and reception of sex pheromones.</title>
        <authorList>
            <person name="Zhao H."/>
        </authorList>
    </citation>
    <scope>NUCLEOTIDE SEQUENCE</scope>
    <source>
        <strain evidence="1">BeijingLab</strain>
    </source>
</reference>
<dbReference type="EMBL" id="CM056807">
    <property type="protein sequence ID" value="KAJ8705458.1"/>
    <property type="molecule type" value="Genomic_DNA"/>
</dbReference>
<sequence length="419" mass="46374">MLCNIIILCLFVLCSCSQGDTKNVFVLPEGSICVWNDLLGLCININNCPSAKDAIQQKNRPQICSFEGKTPIVCCKICEPARSTTNPITDCEIDSRFNRTSKARDNCIKYVRTLNFPCNVRLIPPTDDRTASDKNCFDNDAPAPLENTRNTRSAKNLDGKQSYVPFYPTMDAAVISHGHNANKRQYPHMALLGYGNDLKTAQWMCGGSVISDKFILTAGHCISSPAVGQVKFVALGILNRSDPPELWQTHSVKRIIGHPEYQPPSKYNDIALLETENTISFNTEVLPACLPLVPEANEVATATGWGALGHRQGLADTLQAVDLVRYDAEKCSQLYPKHRLLRDGYNHTTQMCYGDTEVAKDTCEGDSGGPLQTRNEFAWCAYTVLGVTSYGRQCGVSAGSGMYIRVYHYVPWIESQVWP</sequence>
<gene>
    <name evidence="1" type="ORF">PYW08_012504</name>
</gene>
<protein>
    <submittedName>
        <fullName evidence="1">Uncharacterized protein</fullName>
    </submittedName>
</protein>
<accession>A0ACC2Q5G6</accession>